<sequence>KQKEENPLNSHKNLFVDLTERISRQLNLTNCWVCGGTSTSETWPWHGVSIGLPDFLKLTDAPSATRHDNEIWQLGNTVVGEECIWRKG</sequence>
<feature type="non-terminal residue" evidence="1">
    <location>
        <position position="88"/>
    </location>
</feature>
<name>A0A7L1BFA0_GYMTI</name>
<reference evidence="1 2" key="1">
    <citation type="submission" date="2019-09" db="EMBL/GenBank/DDBJ databases">
        <title>Bird 10,000 Genomes (B10K) Project - Family phase.</title>
        <authorList>
            <person name="Zhang G."/>
        </authorList>
    </citation>
    <scope>NUCLEOTIDE SEQUENCE [LARGE SCALE GENOMIC DNA]</scope>
    <source>
        <strain evidence="1">B10K-DU-002-05</strain>
        <tissue evidence="1">Muscle</tissue>
    </source>
</reference>
<keyword evidence="2" id="KW-1185">Reference proteome</keyword>
<evidence type="ECO:0000313" key="2">
    <source>
        <dbReference type="Proteomes" id="UP000579941"/>
    </source>
</evidence>
<evidence type="ECO:0000313" key="1">
    <source>
        <dbReference type="EMBL" id="NXM51585.1"/>
    </source>
</evidence>
<feature type="non-terminal residue" evidence="1">
    <location>
        <position position="1"/>
    </location>
</feature>
<comment type="caution">
    <text evidence="1">The sequence shown here is derived from an EMBL/GenBank/DDBJ whole genome shotgun (WGS) entry which is preliminary data.</text>
</comment>
<dbReference type="AlphaFoldDB" id="A0A7L1BFA0"/>
<proteinExistence type="predicted"/>
<organism evidence="1 2">
    <name type="scientific">Gymnorhina tibicen</name>
    <name type="common">Australian magpie</name>
    <name type="synonym">Cracticus tibicen</name>
    <dbReference type="NCBI Taxonomy" id="9132"/>
    <lineage>
        <taxon>Eukaryota</taxon>
        <taxon>Metazoa</taxon>
        <taxon>Chordata</taxon>
        <taxon>Craniata</taxon>
        <taxon>Vertebrata</taxon>
        <taxon>Euteleostomi</taxon>
        <taxon>Archelosauria</taxon>
        <taxon>Archosauria</taxon>
        <taxon>Dinosauria</taxon>
        <taxon>Saurischia</taxon>
        <taxon>Theropoda</taxon>
        <taxon>Coelurosauria</taxon>
        <taxon>Aves</taxon>
        <taxon>Neognathae</taxon>
        <taxon>Neoaves</taxon>
        <taxon>Telluraves</taxon>
        <taxon>Australaves</taxon>
        <taxon>Passeriformes</taxon>
        <taxon>Artamidae</taxon>
        <taxon>Gymnorhina</taxon>
    </lineage>
</organism>
<accession>A0A7L1BFA0</accession>
<gene>
    <name evidence="1" type="primary">Erv31_7</name>
    <name evidence="1" type="ORF">GYMTIB_R16223</name>
</gene>
<protein>
    <submittedName>
        <fullName evidence="1">ENR1 protein</fullName>
    </submittedName>
</protein>
<dbReference type="Proteomes" id="UP000579941">
    <property type="component" value="Unassembled WGS sequence"/>
</dbReference>
<dbReference type="EMBL" id="VXAZ01011549">
    <property type="protein sequence ID" value="NXM51585.1"/>
    <property type="molecule type" value="Genomic_DNA"/>
</dbReference>